<dbReference type="Pfam" id="PF07103">
    <property type="entry name" value="DUF1365"/>
    <property type="match status" value="1"/>
</dbReference>
<name>A0A6G1IXY3_9PLEO</name>
<sequence length="689" mass="77792">MMALESGPMGLFARFFCLLFSVLPCVIVGRWGVAPGVAVWVLGATARLAQGDRGVVVDCAFFGVWNLVGLRGGVVRALGKSWDVRVSIVLGAIVPLAVFGLLGQRRYGSQASFAFSRKGLSEGTAKWTMEHPKSLFFPCRTTHARIFPKRHGFGYSYLLCGFPIVPAGTTGDGSDVGDGNDRMLGSWWLGVRAEDYLARGYGSLGFYEKLKAYLREQGVENAEWSYAYLITAPRFFGYSFNPVSFWYIYNQDHELKKMVLEVNNTFGERRIYVLDGSPARTPGSEISESHVSKNKFTDVWMKDFHVSPFNSRKGSYALKALNPFPSPTYSDPAIDNTITLKSSKDHTKVVARVYTTGQPLDPAHFGIVDTLRFIGGWWWVGLVTFPRIIREAFKLYFLRSLHVWFRPEIISSSIGRAPTPTEVTLQKIFQEYLKYLVNTVPEPFSLNYQTAIPDNPHQTITTPHQCDRDRNVNNLDIRITTPAFYSRFVHYAHTSEAFDRECLFTDGKNRTLWISQPELLPLLLPKSGSGDTHTNTSNEKAERGHLDELRWTILRKLRCPPAEPAYVVTPKSDTFDIGDIRTMQYSELDHFMRGPGGRAFARDYRRMVTNIFLAQRFALGFMEVIDLLDFGVRAVLCWVGAKKVSLWEGSFEHTGKKSQWRGNGAVEWCWMSGMAVYISSCHLYGLLKG</sequence>
<keyword evidence="1" id="KW-0812">Transmembrane</keyword>
<dbReference type="InterPro" id="IPR010775">
    <property type="entry name" value="DUF1365"/>
</dbReference>
<organism evidence="2 3">
    <name type="scientific">Lentithecium fluviatile CBS 122367</name>
    <dbReference type="NCBI Taxonomy" id="1168545"/>
    <lineage>
        <taxon>Eukaryota</taxon>
        <taxon>Fungi</taxon>
        <taxon>Dikarya</taxon>
        <taxon>Ascomycota</taxon>
        <taxon>Pezizomycotina</taxon>
        <taxon>Dothideomycetes</taxon>
        <taxon>Pleosporomycetidae</taxon>
        <taxon>Pleosporales</taxon>
        <taxon>Massarineae</taxon>
        <taxon>Lentitheciaceae</taxon>
        <taxon>Lentithecium</taxon>
    </lineage>
</organism>
<keyword evidence="1" id="KW-1133">Transmembrane helix</keyword>
<protein>
    <submittedName>
        <fullName evidence="2">DUF1365-domain-containing protein</fullName>
    </submittedName>
</protein>
<dbReference type="Proteomes" id="UP000799291">
    <property type="component" value="Unassembled WGS sequence"/>
</dbReference>
<evidence type="ECO:0000256" key="1">
    <source>
        <dbReference type="SAM" id="Phobius"/>
    </source>
</evidence>
<evidence type="ECO:0000313" key="3">
    <source>
        <dbReference type="Proteomes" id="UP000799291"/>
    </source>
</evidence>
<feature type="transmembrane region" description="Helical" evidence="1">
    <location>
        <begin position="12"/>
        <end position="33"/>
    </location>
</feature>
<gene>
    <name evidence="2" type="ORF">K458DRAFT_341029</name>
</gene>
<proteinExistence type="predicted"/>
<feature type="transmembrane region" description="Helical" evidence="1">
    <location>
        <begin position="82"/>
        <end position="102"/>
    </location>
</feature>
<accession>A0A6G1IXY3</accession>
<dbReference type="OrthoDB" id="3340520at2759"/>
<reference evidence="2" key="1">
    <citation type="journal article" date="2020" name="Stud. Mycol.">
        <title>101 Dothideomycetes genomes: a test case for predicting lifestyles and emergence of pathogens.</title>
        <authorList>
            <person name="Haridas S."/>
            <person name="Albert R."/>
            <person name="Binder M."/>
            <person name="Bloem J."/>
            <person name="Labutti K."/>
            <person name="Salamov A."/>
            <person name="Andreopoulos B."/>
            <person name="Baker S."/>
            <person name="Barry K."/>
            <person name="Bills G."/>
            <person name="Bluhm B."/>
            <person name="Cannon C."/>
            <person name="Castanera R."/>
            <person name="Culley D."/>
            <person name="Daum C."/>
            <person name="Ezra D."/>
            <person name="Gonzalez J."/>
            <person name="Henrissat B."/>
            <person name="Kuo A."/>
            <person name="Liang C."/>
            <person name="Lipzen A."/>
            <person name="Lutzoni F."/>
            <person name="Magnuson J."/>
            <person name="Mondo S."/>
            <person name="Nolan M."/>
            <person name="Ohm R."/>
            <person name="Pangilinan J."/>
            <person name="Park H.-J."/>
            <person name="Ramirez L."/>
            <person name="Alfaro M."/>
            <person name="Sun H."/>
            <person name="Tritt A."/>
            <person name="Yoshinaga Y."/>
            <person name="Zwiers L.-H."/>
            <person name="Turgeon B."/>
            <person name="Goodwin S."/>
            <person name="Spatafora J."/>
            <person name="Crous P."/>
            <person name="Grigoriev I."/>
        </authorList>
    </citation>
    <scope>NUCLEOTIDE SEQUENCE</scope>
    <source>
        <strain evidence="2">CBS 122367</strain>
    </source>
</reference>
<dbReference type="PANTHER" id="PTHR33973:SF4">
    <property type="entry name" value="OS07G0153300 PROTEIN"/>
    <property type="match status" value="1"/>
</dbReference>
<dbReference type="EMBL" id="MU005585">
    <property type="protein sequence ID" value="KAF2683104.1"/>
    <property type="molecule type" value="Genomic_DNA"/>
</dbReference>
<dbReference type="PANTHER" id="PTHR33973">
    <property type="entry name" value="OS07G0153300 PROTEIN"/>
    <property type="match status" value="1"/>
</dbReference>
<keyword evidence="3" id="KW-1185">Reference proteome</keyword>
<feature type="transmembrane region" description="Helical" evidence="1">
    <location>
        <begin position="53"/>
        <end position="70"/>
    </location>
</feature>
<evidence type="ECO:0000313" key="2">
    <source>
        <dbReference type="EMBL" id="KAF2683104.1"/>
    </source>
</evidence>
<keyword evidence="1" id="KW-0472">Membrane</keyword>
<dbReference type="AlphaFoldDB" id="A0A6G1IXY3"/>